<dbReference type="KEGG" id="mama:GII36_02405"/>
<evidence type="ECO:0000313" key="2">
    <source>
        <dbReference type="EMBL" id="QHN42697.1"/>
    </source>
</evidence>
<dbReference type="Proteomes" id="UP001059824">
    <property type="component" value="Chromosome"/>
</dbReference>
<dbReference type="AlphaFoldDB" id="A0A857MTE9"/>
<accession>A0A857MTE9</accession>
<dbReference type="GO" id="GO:0016020">
    <property type="term" value="C:membrane"/>
    <property type="evidence" value="ECO:0007669"/>
    <property type="project" value="TreeGrafter"/>
</dbReference>
<feature type="domain" description="AB hydrolase-1" evidence="1">
    <location>
        <begin position="16"/>
        <end position="243"/>
    </location>
</feature>
<dbReference type="InterPro" id="IPR050266">
    <property type="entry name" value="AB_hydrolase_sf"/>
</dbReference>
<proteinExistence type="predicted"/>
<name>A0A857MTE9_9BACT</name>
<keyword evidence="3" id="KW-1185">Reference proteome</keyword>
<dbReference type="PRINTS" id="PR00111">
    <property type="entry name" value="ABHYDROLASE"/>
</dbReference>
<gene>
    <name evidence="2" type="ORF">GII36_02405</name>
</gene>
<keyword evidence="2" id="KW-0378">Hydrolase</keyword>
<dbReference type="RefSeq" id="WP_260764190.1">
    <property type="nucleotide sequence ID" value="NZ_CP045921.1"/>
</dbReference>
<dbReference type="GO" id="GO:0016787">
    <property type="term" value="F:hydrolase activity"/>
    <property type="evidence" value="ECO:0007669"/>
    <property type="project" value="UniProtKB-KW"/>
</dbReference>
<dbReference type="SUPFAM" id="SSF53474">
    <property type="entry name" value="alpha/beta-Hydrolases"/>
    <property type="match status" value="1"/>
</dbReference>
<reference evidence="2" key="1">
    <citation type="journal article" date="2021" name="Nat. Microbiol.">
        <title>Cocultivation of an ultrasmall environmental parasitic bacterium with lytic ability against bacteria associated with wastewater foams.</title>
        <authorList>
            <person name="Batinovic S."/>
            <person name="Rose J.J.A."/>
            <person name="Ratcliffe J."/>
            <person name="Seviour R.J."/>
            <person name="Petrovski S."/>
        </authorList>
    </citation>
    <scope>NUCLEOTIDE SEQUENCE</scope>
    <source>
        <strain evidence="2">JR1</strain>
    </source>
</reference>
<dbReference type="Pfam" id="PF00561">
    <property type="entry name" value="Abhydrolase_1"/>
    <property type="match status" value="1"/>
</dbReference>
<dbReference type="PANTHER" id="PTHR43798">
    <property type="entry name" value="MONOACYLGLYCEROL LIPASE"/>
    <property type="match status" value="1"/>
</dbReference>
<dbReference type="Gene3D" id="3.40.50.1820">
    <property type="entry name" value="alpha/beta hydrolase"/>
    <property type="match status" value="1"/>
</dbReference>
<organism evidence="2 3">
    <name type="scientific">Candidatus Mycosynbacter amalyticus</name>
    <dbReference type="NCBI Taxonomy" id="2665156"/>
    <lineage>
        <taxon>Bacteria</taxon>
        <taxon>Candidatus Saccharimonadota</taxon>
        <taxon>Candidatus Saccharimonadota incertae sedis</taxon>
        <taxon>Candidatus Mycosynbacter</taxon>
    </lineage>
</organism>
<protein>
    <submittedName>
        <fullName evidence="2">Alpha/beta fold hydrolase</fullName>
    </submittedName>
</protein>
<evidence type="ECO:0000313" key="3">
    <source>
        <dbReference type="Proteomes" id="UP001059824"/>
    </source>
</evidence>
<sequence length="256" mass="29150">MMKQFRLHAEIEGSGPVVVMLHGYLASSRYYKKLAPRLARDHTVIRLDLLGHGRSPKPRHSDYGYADQLAAIHHTLTTLHVGRPFALVGHSMGTLLALRYAQTHPDDVSRLVLFNPPMFSSPEEAHDDIAATGRHYRAFLFSRFRRSIWRTIKLLPRSPRRVRPAVSLSDILAVPHQARDGSLRNVVMRGNVFEEVALIDKPILVTVGQRDRRIYIKNAMRHTWPAHVTLKVNEYGHNGMASHPELAEKYVRLLAD</sequence>
<dbReference type="InterPro" id="IPR000073">
    <property type="entry name" value="AB_hydrolase_1"/>
</dbReference>
<dbReference type="InterPro" id="IPR029058">
    <property type="entry name" value="AB_hydrolase_fold"/>
</dbReference>
<evidence type="ECO:0000259" key="1">
    <source>
        <dbReference type="Pfam" id="PF00561"/>
    </source>
</evidence>
<dbReference type="EMBL" id="CP045921">
    <property type="protein sequence ID" value="QHN42697.1"/>
    <property type="molecule type" value="Genomic_DNA"/>
</dbReference>
<dbReference type="PANTHER" id="PTHR43798:SF33">
    <property type="entry name" value="HYDROLASE, PUTATIVE (AFU_ORTHOLOGUE AFUA_2G14860)-RELATED"/>
    <property type="match status" value="1"/>
</dbReference>